<comment type="caution">
    <text evidence="2">The sequence shown here is derived from an EMBL/GenBank/DDBJ whole genome shotgun (WGS) entry which is preliminary data.</text>
</comment>
<evidence type="ECO:0000256" key="1">
    <source>
        <dbReference type="SAM" id="SignalP"/>
    </source>
</evidence>
<evidence type="ECO:0000313" key="3">
    <source>
        <dbReference type="Proteomes" id="UP000029078"/>
    </source>
</evidence>
<proteinExistence type="predicted"/>
<dbReference type="Proteomes" id="UP000029078">
    <property type="component" value="Unassembled WGS sequence"/>
</dbReference>
<keyword evidence="3" id="KW-1185">Reference proteome</keyword>
<dbReference type="eggNOG" id="ENOG503087D">
    <property type="taxonomic scope" value="Bacteria"/>
</dbReference>
<dbReference type="AlphaFoldDB" id="A0A087CRU7"/>
<feature type="chain" id="PRO_5001819600" description="Secreted protein" evidence="1">
    <location>
        <begin position="29"/>
        <end position="136"/>
    </location>
</feature>
<dbReference type="PROSITE" id="PS51257">
    <property type="entry name" value="PROKAR_LIPOPROTEIN"/>
    <property type="match status" value="1"/>
</dbReference>
<name>A0A087CRU7_BIFRU</name>
<evidence type="ECO:0008006" key="4">
    <source>
        <dbReference type="Google" id="ProtNLM"/>
    </source>
</evidence>
<accession>A0A087CRU7</accession>
<evidence type="ECO:0000313" key="2">
    <source>
        <dbReference type="EMBL" id="KFI85997.1"/>
    </source>
</evidence>
<protein>
    <recommendedName>
        <fullName evidence="4">Secreted protein</fullName>
    </recommendedName>
</protein>
<dbReference type="RefSeq" id="WP_081815661.1">
    <property type="nucleotide sequence ID" value="NZ_JGZL01000015.1"/>
</dbReference>
<reference evidence="2 3" key="1">
    <citation type="submission" date="2014-03" db="EMBL/GenBank/DDBJ databases">
        <title>Genomics of Bifidobacteria.</title>
        <authorList>
            <person name="Ventura M."/>
            <person name="Milani C."/>
            <person name="Lugli G.A."/>
        </authorList>
    </citation>
    <scope>NUCLEOTIDE SEQUENCE [LARGE SCALE GENOMIC DNA]</scope>
    <source>
        <strain evidence="2 3">LMG 21811</strain>
    </source>
</reference>
<gene>
    <name evidence="2" type="ORF">BRUM_2011</name>
</gene>
<dbReference type="EMBL" id="JGZL01000015">
    <property type="protein sequence ID" value="KFI85997.1"/>
    <property type="molecule type" value="Genomic_DNA"/>
</dbReference>
<keyword evidence="1" id="KW-0732">Signal</keyword>
<feature type="signal peptide" evidence="1">
    <location>
        <begin position="1"/>
        <end position="28"/>
    </location>
</feature>
<organism evidence="2 3">
    <name type="scientific">Bifidobacterium ruminantium</name>
    <dbReference type="NCBI Taxonomy" id="78346"/>
    <lineage>
        <taxon>Bacteria</taxon>
        <taxon>Bacillati</taxon>
        <taxon>Actinomycetota</taxon>
        <taxon>Actinomycetes</taxon>
        <taxon>Bifidobacteriales</taxon>
        <taxon>Bifidobacteriaceae</taxon>
        <taxon>Bifidobacterium</taxon>
    </lineage>
</organism>
<dbReference type="STRING" id="78346.BRUM_2011"/>
<sequence length="136" mass="14564">MKSRIAGRVVAVAAAVAASCCFITPAFAGNVGKTSWSAYLTGWNTADTPNCQKQDASNGYIKADHVSGDRTIRAWMLGYANEDVESGVVTLTSGQEGWVTNQVYKNFGKKQVHMRLQAAHAYSGATETSGKWSPDN</sequence>